<evidence type="ECO:0000313" key="2">
    <source>
        <dbReference type="EMBL" id="CEF41199.1"/>
    </source>
</evidence>
<keyword evidence="1" id="KW-0732">Signal</keyword>
<organism evidence="2 3">
    <name type="scientific">Acetobacter senegalensis</name>
    <dbReference type="NCBI Taxonomy" id="446692"/>
    <lineage>
        <taxon>Bacteria</taxon>
        <taxon>Pseudomonadati</taxon>
        <taxon>Pseudomonadota</taxon>
        <taxon>Alphaproteobacteria</taxon>
        <taxon>Acetobacterales</taxon>
        <taxon>Acetobacteraceae</taxon>
        <taxon>Acetobacter</taxon>
    </lineage>
</organism>
<dbReference type="PATRIC" id="fig|446692.3.peg.1924"/>
<dbReference type="KEGG" id="asz:ASN_1874"/>
<accession>A0A0U5EUK5</accession>
<proteinExistence type="predicted"/>
<feature type="chain" id="PRO_5006856366" description="Homogentisate 1,2-dioxygenase" evidence="1">
    <location>
        <begin position="25"/>
        <end position="174"/>
    </location>
</feature>
<dbReference type="EMBL" id="LN606600">
    <property type="protein sequence ID" value="CEF41199.1"/>
    <property type="molecule type" value="Genomic_DNA"/>
</dbReference>
<sequence length="174" mass="18515">MSHKNIVFFLCAMGLVVPEASAFAASETCDAASYKVPPELAGWAHPVEGKAAGVQKTSSAFSLTLGQAAQVPLLPASERQFVLQSGALKHHFDFAGMVRFHISKKETYRVMLGGKAWIDVVSDGKSLDSVAHQHGPACSGIVKMVDFILEPGDYVLQLSGNAQQNVKVMIVSAS</sequence>
<reference evidence="3" key="1">
    <citation type="submission" date="2014-09" db="EMBL/GenBank/DDBJ databases">
        <authorList>
            <person name="Illeghems K.G."/>
        </authorList>
    </citation>
    <scope>NUCLEOTIDE SEQUENCE [LARGE SCALE GENOMIC DNA]</scope>
    <source>
        <strain evidence="3">108B</strain>
    </source>
</reference>
<evidence type="ECO:0008006" key="4">
    <source>
        <dbReference type="Google" id="ProtNLM"/>
    </source>
</evidence>
<name>A0A0U5EUK5_9PROT</name>
<gene>
    <name evidence="2" type="ORF">ASN_1874</name>
</gene>
<dbReference type="Proteomes" id="UP000056109">
    <property type="component" value="Chromosome I"/>
</dbReference>
<protein>
    <recommendedName>
        <fullName evidence="4">Homogentisate 1,2-dioxygenase</fullName>
    </recommendedName>
</protein>
<feature type="signal peptide" evidence="1">
    <location>
        <begin position="1"/>
        <end position="24"/>
    </location>
</feature>
<evidence type="ECO:0000313" key="3">
    <source>
        <dbReference type="Proteomes" id="UP000056109"/>
    </source>
</evidence>
<evidence type="ECO:0000256" key="1">
    <source>
        <dbReference type="SAM" id="SignalP"/>
    </source>
</evidence>
<keyword evidence="3" id="KW-1185">Reference proteome</keyword>
<dbReference type="AlphaFoldDB" id="A0A0U5EUK5"/>